<accession>A0A080MBC4</accession>
<dbReference type="STRING" id="1453999.AW06_000141"/>
<feature type="transmembrane region" description="Helical" evidence="1">
    <location>
        <begin position="191"/>
        <end position="213"/>
    </location>
</feature>
<feature type="transmembrane region" description="Helical" evidence="1">
    <location>
        <begin position="31"/>
        <end position="50"/>
    </location>
</feature>
<feature type="transmembrane region" description="Helical" evidence="1">
    <location>
        <begin position="145"/>
        <end position="171"/>
    </location>
</feature>
<feature type="transmembrane region" description="Helical" evidence="1">
    <location>
        <begin position="339"/>
        <end position="356"/>
    </location>
</feature>
<dbReference type="Proteomes" id="UP000021315">
    <property type="component" value="Unassembled WGS sequence"/>
</dbReference>
<keyword evidence="1" id="KW-0472">Membrane</keyword>
<evidence type="ECO:0000256" key="1">
    <source>
        <dbReference type="SAM" id="Phobius"/>
    </source>
</evidence>
<dbReference type="EMBL" id="JDST02000003">
    <property type="protein sequence ID" value="KFB78528.1"/>
    <property type="molecule type" value="Genomic_DNA"/>
</dbReference>
<keyword evidence="3" id="KW-1185">Reference proteome</keyword>
<protein>
    <recommendedName>
        <fullName evidence="4">DUF4129 domain-containing protein</fullName>
    </recommendedName>
</protein>
<feature type="transmembrane region" description="Helical" evidence="1">
    <location>
        <begin position="56"/>
        <end position="78"/>
    </location>
</feature>
<reference evidence="2" key="1">
    <citation type="submission" date="2014-02" db="EMBL/GenBank/DDBJ databases">
        <title>Expanding our view of genomic diversity in Candidatus Accumulibacter clades.</title>
        <authorList>
            <person name="Skennerton C.T."/>
            <person name="Barr J.J."/>
            <person name="Slater F.R."/>
            <person name="Bond P.L."/>
            <person name="Tyson G.W."/>
        </authorList>
    </citation>
    <scope>NUCLEOTIDE SEQUENCE [LARGE SCALE GENOMIC DNA]</scope>
</reference>
<evidence type="ECO:0008006" key="4">
    <source>
        <dbReference type="Google" id="ProtNLM"/>
    </source>
</evidence>
<comment type="caution">
    <text evidence="2">The sequence shown here is derived from an EMBL/GenBank/DDBJ whole genome shotgun (WGS) entry which is preliminary data.</text>
</comment>
<sequence length="490" mass="55625">MTVRLRRRSPWEALDLGRVLLRHWSGRVYRAWFATYWPVGVVILLVMWPWPEYAMLVLWWLKPLFDRVLLFVFSRSVFGDECRMRDLLRALPRLLRGPGVVSGLTLRRGSLARSLLLPVWQLEQQTGARARARFRLLSRRCRAQAVWLTFFCANMSTILLVSIVIVLLVLVPGNGQDLSPWQWFGGERSTAGYFAGNLMFMLAETVVEPLYVASGFSLYLNRRSELEAWDIELAFRRLAERQSPTAITTSLLVVFLALAVPPAAPVHAEEVPQPPSMARQTIDAVLADPVFGQVKNDLRWRWRWQPSSSPVDNLDDHQSNWIMGILRILEILAEWLRSLLWIFSGFALAAAIFLVLRHRQAGLRVRTAPMAPEFLFGLDLRPTSLPADVAAAAHAALDQGDSVEALSLLYRGALVALMHQRQIDFASGDTENDCLRRIAGRVPEALDRRFNAIVETWRMAAYGRLSIPVERIEELLAGWDVLFGKPASRP</sequence>
<keyword evidence="1" id="KW-0812">Transmembrane</keyword>
<keyword evidence="1" id="KW-1133">Transmembrane helix</keyword>
<organism evidence="2 3">
    <name type="scientific">Candidatus Accumulibacter cognatus</name>
    <dbReference type="NCBI Taxonomy" id="2954383"/>
    <lineage>
        <taxon>Bacteria</taxon>
        <taxon>Pseudomonadati</taxon>
        <taxon>Pseudomonadota</taxon>
        <taxon>Betaproteobacteria</taxon>
        <taxon>Candidatus Accumulibacter</taxon>
    </lineage>
</organism>
<feature type="transmembrane region" description="Helical" evidence="1">
    <location>
        <begin position="245"/>
        <end position="264"/>
    </location>
</feature>
<name>A0A080MBC4_9PROT</name>
<evidence type="ECO:0000313" key="3">
    <source>
        <dbReference type="Proteomes" id="UP000021315"/>
    </source>
</evidence>
<evidence type="ECO:0000313" key="2">
    <source>
        <dbReference type="EMBL" id="KFB78528.1"/>
    </source>
</evidence>
<gene>
    <name evidence="2" type="ORF">AW06_000141</name>
</gene>
<dbReference type="AlphaFoldDB" id="A0A080MBC4"/>
<proteinExistence type="predicted"/>